<keyword evidence="2" id="KW-1185">Reference proteome</keyword>
<reference evidence="1 2" key="1">
    <citation type="submission" date="2020-05" db="EMBL/GenBank/DDBJ databases">
        <title>Azospirillum oleiclasticum sp. nov, a nitrogen-fixing and heavy crude oil-emulsifying bacterium isolated from the crude oil of Yumen Oilfield.</title>
        <authorList>
            <person name="Wu D."/>
            <person name="Cai M."/>
            <person name="Zhang X."/>
        </authorList>
    </citation>
    <scope>NUCLEOTIDE SEQUENCE [LARGE SCALE GENOMIC DNA]</scope>
    <source>
        <strain evidence="1 2">ROY-1-1-2</strain>
    </source>
</reference>
<evidence type="ECO:0008006" key="3">
    <source>
        <dbReference type="Google" id="ProtNLM"/>
    </source>
</evidence>
<sequence length="282" mass="30509">MNAYQHLERRFARIAAIGDALGILGWDQQTMMPDGAADGRGEQTATLSVLAHEMLTAPEVGDWLAEAEREGGLDPVQAANLREMARDHRHATAVPSDLVEAVTKATTRCEMVWRTARADSDFAALLPSLAEVLRLTRETAAAKAAAFGLTPYDALLDQYDPGARGERIDTVFDALAADLPDLIRRVIDRQAADPAPVAPSGPFPVDRQKALGETLMRQAGFDFARGRLDVSLHPFCGGATGDVRITTRYDEADFTSSLMGVLHETGQFVACSGFCIRNAKQQ</sequence>
<dbReference type="Gene3D" id="1.10.1370.30">
    <property type="match status" value="1"/>
</dbReference>
<dbReference type="PANTHER" id="PTHR34217">
    <property type="entry name" value="METAL-DEPENDENT CARBOXYPEPTIDASE"/>
    <property type="match status" value="1"/>
</dbReference>
<dbReference type="Pfam" id="PF02074">
    <property type="entry name" value="Peptidase_M32"/>
    <property type="match status" value="1"/>
</dbReference>
<dbReference type="SUPFAM" id="SSF55486">
    <property type="entry name" value="Metalloproteases ('zincins'), catalytic domain"/>
    <property type="match status" value="1"/>
</dbReference>
<dbReference type="EMBL" id="JABFDB010000008">
    <property type="protein sequence ID" value="NYZ20544.1"/>
    <property type="molecule type" value="Genomic_DNA"/>
</dbReference>
<accession>A0ABX2T8M7</accession>
<dbReference type="InterPro" id="IPR001333">
    <property type="entry name" value="Peptidase_M32_Taq"/>
</dbReference>
<gene>
    <name evidence="1" type="ORF">HND93_12550</name>
</gene>
<evidence type="ECO:0000313" key="2">
    <source>
        <dbReference type="Proteomes" id="UP000584642"/>
    </source>
</evidence>
<dbReference type="PROSITE" id="PS52034">
    <property type="entry name" value="PEPTIDASE_M32"/>
    <property type="match status" value="1"/>
</dbReference>
<proteinExistence type="predicted"/>
<dbReference type="PRINTS" id="PR00998">
    <property type="entry name" value="CRBOXYPTASET"/>
</dbReference>
<name>A0ABX2T8M7_9PROT</name>
<dbReference type="PANTHER" id="PTHR34217:SF1">
    <property type="entry name" value="CARBOXYPEPTIDASE 1"/>
    <property type="match status" value="1"/>
</dbReference>
<comment type="caution">
    <text evidence="1">The sequence shown here is derived from an EMBL/GenBank/DDBJ whole genome shotgun (WGS) entry which is preliminary data.</text>
</comment>
<evidence type="ECO:0000313" key="1">
    <source>
        <dbReference type="EMBL" id="NYZ20544.1"/>
    </source>
</evidence>
<protein>
    <recommendedName>
        <fullName evidence="3">Carboxypeptidase M32</fullName>
    </recommendedName>
</protein>
<dbReference type="Proteomes" id="UP000584642">
    <property type="component" value="Unassembled WGS sequence"/>
</dbReference>
<organism evidence="1 2">
    <name type="scientific">Azospirillum oleiclasticum</name>
    <dbReference type="NCBI Taxonomy" id="2735135"/>
    <lineage>
        <taxon>Bacteria</taxon>
        <taxon>Pseudomonadati</taxon>
        <taxon>Pseudomonadota</taxon>
        <taxon>Alphaproteobacteria</taxon>
        <taxon>Rhodospirillales</taxon>
        <taxon>Azospirillaceae</taxon>
        <taxon>Azospirillum</taxon>
    </lineage>
</organism>